<evidence type="ECO:0000313" key="11">
    <source>
        <dbReference type="Proteomes" id="UP001063816"/>
    </source>
</evidence>
<sequence>MFKKLNPLFVILLSITTPVDVLAEVTINGTRIVFNANDKEAAIQLKNNGKQPYLLQMWLDDGDPKSRPGEALAPFVITPPVVRIDPTRGQAVRIIATNPKLHQDRESLFWFNLLEVPPMPKEKVDAGNNLLQLAFRTRIKLFYRPANLTPEPLEAYKKLMFSREGSNLRIINNSPYHITFNTILIRNSNNSEVLAMVDKFQQRMMQPKGDMLLPLTIKKHERTNYGTVFYSVINDYGGESFNEKVLQNNQ</sequence>
<dbReference type="Gene3D" id="2.60.40.10">
    <property type="entry name" value="Immunoglobulins"/>
    <property type="match status" value="2"/>
</dbReference>
<comment type="similarity">
    <text evidence="2">Belongs to the periplasmic pilus chaperone family.</text>
</comment>
<name>A0A9J6Q6F5_9ENTR</name>
<comment type="subcellular location">
    <subcellularLocation>
        <location evidence="1">Periplasm</location>
    </subcellularLocation>
</comment>
<accession>A0A9J6Q6F5</accession>
<evidence type="ECO:0000256" key="4">
    <source>
        <dbReference type="ARBA" id="ARBA00022729"/>
    </source>
</evidence>
<dbReference type="InterPro" id="IPR001829">
    <property type="entry name" value="Pili_assmbl_chaperone_bac"/>
</dbReference>
<dbReference type="SUPFAM" id="SSF49354">
    <property type="entry name" value="PapD-like"/>
    <property type="match status" value="1"/>
</dbReference>
<dbReference type="Pfam" id="PF00345">
    <property type="entry name" value="PapD_N"/>
    <property type="match status" value="1"/>
</dbReference>
<feature type="signal peptide" evidence="7">
    <location>
        <begin position="1"/>
        <end position="23"/>
    </location>
</feature>
<evidence type="ECO:0000256" key="2">
    <source>
        <dbReference type="ARBA" id="ARBA00007399"/>
    </source>
</evidence>
<comment type="caution">
    <text evidence="10">The sequence shown here is derived from an EMBL/GenBank/DDBJ whole genome shotgun (WGS) entry which is preliminary data.</text>
</comment>
<keyword evidence="11" id="KW-1185">Reference proteome</keyword>
<organism evidence="10 11">
    <name type="scientific">Silvania hatchlandensis</name>
    <dbReference type="NCBI Taxonomy" id="2926469"/>
    <lineage>
        <taxon>Bacteria</taxon>
        <taxon>Pseudomonadati</taxon>
        <taxon>Pseudomonadota</taxon>
        <taxon>Gammaproteobacteria</taxon>
        <taxon>Enterobacterales</taxon>
        <taxon>Enterobacteriaceae</taxon>
        <taxon>Silvania</taxon>
    </lineage>
</organism>
<evidence type="ECO:0000256" key="3">
    <source>
        <dbReference type="ARBA" id="ARBA00022558"/>
    </source>
</evidence>
<reference evidence="10" key="1">
    <citation type="submission" date="2022-05" db="EMBL/GenBank/DDBJ databases">
        <title>Description of a novel species of Leclercia; Leclercia tamurae and the Proposal for a Novel Genus Silvania gen. nov. Containing Two Novel Species Silvania hatchlandensis sp. nov. and Silvania confinis sp. nov. Isolated from the Rhizosphere of Oak.</title>
        <authorList>
            <person name="Maddock D.W."/>
            <person name="Brady C.L."/>
            <person name="Denman S."/>
            <person name="Arnold D."/>
        </authorList>
    </citation>
    <scope>NUCLEOTIDE SEQUENCE</scope>
    <source>
        <strain evidence="10">H19S6</strain>
    </source>
</reference>
<keyword evidence="5" id="KW-0574">Periplasm</keyword>
<dbReference type="Pfam" id="PF02753">
    <property type="entry name" value="PapD_C"/>
    <property type="match status" value="1"/>
</dbReference>
<evidence type="ECO:0000259" key="9">
    <source>
        <dbReference type="Pfam" id="PF02753"/>
    </source>
</evidence>
<evidence type="ECO:0000256" key="5">
    <source>
        <dbReference type="ARBA" id="ARBA00022764"/>
    </source>
</evidence>
<dbReference type="InterPro" id="IPR008962">
    <property type="entry name" value="PapD-like_sf"/>
</dbReference>
<evidence type="ECO:0000259" key="8">
    <source>
        <dbReference type="Pfam" id="PF00345"/>
    </source>
</evidence>
<protein>
    <submittedName>
        <fullName evidence="10">Molecular chaperone</fullName>
    </submittedName>
</protein>
<dbReference type="GO" id="GO:0030288">
    <property type="term" value="C:outer membrane-bounded periplasmic space"/>
    <property type="evidence" value="ECO:0007669"/>
    <property type="project" value="InterPro"/>
</dbReference>
<dbReference type="AlphaFoldDB" id="A0A9J6Q6F5"/>
<gene>
    <name evidence="10" type="ORF">M8014_18315</name>
</gene>
<dbReference type="Proteomes" id="UP001063816">
    <property type="component" value="Unassembled WGS sequence"/>
</dbReference>
<evidence type="ECO:0000256" key="6">
    <source>
        <dbReference type="ARBA" id="ARBA00023186"/>
    </source>
</evidence>
<dbReference type="EMBL" id="JAMGZK010000053">
    <property type="protein sequence ID" value="MCU6666292.1"/>
    <property type="molecule type" value="Genomic_DNA"/>
</dbReference>
<dbReference type="PANTHER" id="PTHR30251:SF2">
    <property type="entry name" value="FIMBRIAL CHAPERONE YADV-RELATED"/>
    <property type="match status" value="1"/>
</dbReference>
<dbReference type="PANTHER" id="PTHR30251">
    <property type="entry name" value="PILUS ASSEMBLY CHAPERONE"/>
    <property type="match status" value="1"/>
</dbReference>
<feature type="domain" description="Pili assembly chaperone C-terminal" evidence="9">
    <location>
        <begin position="172"/>
        <end position="239"/>
    </location>
</feature>
<dbReference type="RefSeq" id="WP_271283812.1">
    <property type="nucleotide sequence ID" value="NZ_JAMGZK010000053.1"/>
</dbReference>
<proteinExistence type="inferred from homology"/>
<dbReference type="InterPro" id="IPR050643">
    <property type="entry name" value="Periplasmic_pilus_chap"/>
</dbReference>
<dbReference type="FunFam" id="2.60.40.10:FF:000458">
    <property type="entry name" value="Molecular chaperone FimC"/>
    <property type="match status" value="1"/>
</dbReference>
<dbReference type="InterPro" id="IPR013783">
    <property type="entry name" value="Ig-like_fold"/>
</dbReference>
<dbReference type="InterPro" id="IPR036316">
    <property type="entry name" value="Pili_assmbl_chap_C_dom_sf"/>
</dbReference>
<dbReference type="PRINTS" id="PR00969">
    <property type="entry name" value="CHAPERONPILI"/>
</dbReference>
<feature type="chain" id="PRO_5039909465" evidence="7">
    <location>
        <begin position="24"/>
        <end position="250"/>
    </location>
</feature>
<keyword evidence="3" id="KW-1029">Fimbrium biogenesis</keyword>
<dbReference type="InterPro" id="IPR016147">
    <property type="entry name" value="Pili_assmbl_chaperone_N"/>
</dbReference>
<evidence type="ECO:0000313" key="10">
    <source>
        <dbReference type="EMBL" id="MCU6666292.1"/>
    </source>
</evidence>
<dbReference type="GO" id="GO:0071555">
    <property type="term" value="P:cell wall organization"/>
    <property type="evidence" value="ECO:0007669"/>
    <property type="project" value="InterPro"/>
</dbReference>
<dbReference type="SUPFAM" id="SSF49584">
    <property type="entry name" value="Periplasmic chaperone C-domain"/>
    <property type="match status" value="1"/>
</dbReference>
<dbReference type="InterPro" id="IPR016148">
    <property type="entry name" value="Pili_assmbl_chaperone_C"/>
</dbReference>
<evidence type="ECO:0000256" key="1">
    <source>
        <dbReference type="ARBA" id="ARBA00004418"/>
    </source>
</evidence>
<keyword evidence="4 7" id="KW-0732">Signal</keyword>
<evidence type="ECO:0000256" key="7">
    <source>
        <dbReference type="SAM" id="SignalP"/>
    </source>
</evidence>
<feature type="domain" description="Pili assembly chaperone N-terminal" evidence="8">
    <location>
        <begin position="25"/>
        <end position="148"/>
    </location>
</feature>
<keyword evidence="6" id="KW-0143">Chaperone</keyword>